<name>A0A8T0DJC3_9TREM</name>
<keyword evidence="2" id="KW-1185">Reference proteome</keyword>
<sequence length="91" mass="10369">MAVIADNFEVVQTGCSTWYMSRTYLEENSAAESSGGIVLDLAVRINTYRRLKTGIYAETCRSDEDKQISSTFTLKHNPKCRTIENRPSLWE</sequence>
<gene>
    <name evidence="1" type="ORF">P879_05427</name>
</gene>
<dbReference type="Proteomes" id="UP000699462">
    <property type="component" value="Unassembled WGS sequence"/>
</dbReference>
<dbReference type="AlphaFoldDB" id="A0A8T0DJC3"/>
<accession>A0A8T0DJC3</accession>
<organism evidence="1 2">
    <name type="scientific">Paragonimus westermani</name>
    <dbReference type="NCBI Taxonomy" id="34504"/>
    <lineage>
        <taxon>Eukaryota</taxon>
        <taxon>Metazoa</taxon>
        <taxon>Spiralia</taxon>
        <taxon>Lophotrochozoa</taxon>
        <taxon>Platyhelminthes</taxon>
        <taxon>Trematoda</taxon>
        <taxon>Digenea</taxon>
        <taxon>Plagiorchiida</taxon>
        <taxon>Troglotremata</taxon>
        <taxon>Troglotrematidae</taxon>
        <taxon>Paragonimus</taxon>
    </lineage>
</organism>
<reference evidence="1 2" key="1">
    <citation type="submission" date="2019-07" db="EMBL/GenBank/DDBJ databases">
        <title>Annotation for the trematode Paragonimus westermani.</title>
        <authorList>
            <person name="Choi Y.-J."/>
        </authorList>
    </citation>
    <scope>NUCLEOTIDE SEQUENCE [LARGE SCALE GENOMIC DNA]</scope>
    <source>
        <strain evidence="1">180907_Pwestermani</strain>
    </source>
</reference>
<dbReference type="EMBL" id="JTDF01003212">
    <property type="protein sequence ID" value="KAF8567989.1"/>
    <property type="molecule type" value="Genomic_DNA"/>
</dbReference>
<evidence type="ECO:0000313" key="2">
    <source>
        <dbReference type="Proteomes" id="UP000699462"/>
    </source>
</evidence>
<evidence type="ECO:0000313" key="1">
    <source>
        <dbReference type="EMBL" id="KAF8567989.1"/>
    </source>
</evidence>
<comment type="caution">
    <text evidence="1">The sequence shown here is derived from an EMBL/GenBank/DDBJ whole genome shotgun (WGS) entry which is preliminary data.</text>
</comment>
<proteinExistence type="predicted"/>
<protein>
    <submittedName>
        <fullName evidence="1">Uncharacterized protein</fullName>
    </submittedName>
</protein>